<keyword evidence="5" id="KW-0378">Hydrolase</keyword>
<dbReference type="PANTHER" id="PTHR11022">
    <property type="entry name" value="PEPTIDOGLYCAN RECOGNITION PROTEIN"/>
    <property type="match status" value="1"/>
</dbReference>
<dbReference type="Proteomes" id="UP001596154">
    <property type="component" value="Unassembled WGS sequence"/>
</dbReference>
<feature type="compositionally biased region" description="Low complexity" evidence="2">
    <location>
        <begin position="37"/>
        <end position="47"/>
    </location>
</feature>
<feature type="chain" id="PRO_5046360453" evidence="3">
    <location>
        <begin position="42"/>
        <end position="422"/>
    </location>
</feature>
<evidence type="ECO:0000256" key="1">
    <source>
        <dbReference type="ARBA" id="ARBA00007553"/>
    </source>
</evidence>
<dbReference type="InterPro" id="IPR015510">
    <property type="entry name" value="PGRP"/>
</dbReference>
<dbReference type="RefSeq" id="WP_381022008.1">
    <property type="nucleotide sequence ID" value="NZ_JBHSNY010000005.1"/>
</dbReference>
<dbReference type="Gene3D" id="3.40.80.10">
    <property type="entry name" value="Peptidoglycan recognition protein-like"/>
    <property type="match status" value="1"/>
</dbReference>
<feature type="region of interest" description="Disordered" evidence="2">
    <location>
        <begin position="37"/>
        <end position="59"/>
    </location>
</feature>
<organism evidence="5 6">
    <name type="scientific">Streptomyces bullii</name>
    <dbReference type="NCBI Taxonomy" id="349910"/>
    <lineage>
        <taxon>Bacteria</taxon>
        <taxon>Bacillati</taxon>
        <taxon>Actinomycetota</taxon>
        <taxon>Actinomycetes</taxon>
        <taxon>Kitasatosporales</taxon>
        <taxon>Streptomycetaceae</taxon>
        <taxon>Streptomyces</taxon>
    </lineage>
</organism>
<reference evidence="6" key="1">
    <citation type="journal article" date="2019" name="Int. J. Syst. Evol. Microbiol.">
        <title>The Global Catalogue of Microorganisms (GCM) 10K type strain sequencing project: providing services to taxonomists for standard genome sequencing and annotation.</title>
        <authorList>
            <consortium name="The Broad Institute Genomics Platform"/>
            <consortium name="The Broad Institute Genome Sequencing Center for Infectious Disease"/>
            <person name="Wu L."/>
            <person name="Ma J."/>
        </authorList>
    </citation>
    <scope>NUCLEOTIDE SEQUENCE [LARGE SCALE GENOMIC DNA]</scope>
    <source>
        <strain evidence="6">CGMCC 4.7248</strain>
    </source>
</reference>
<feature type="region of interest" description="Disordered" evidence="2">
    <location>
        <begin position="108"/>
        <end position="140"/>
    </location>
</feature>
<protein>
    <submittedName>
        <fullName evidence="5">N-acetylmuramoyl-L-alanine amidase</fullName>
        <ecNumber evidence="5">3.5.1.28</ecNumber>
    </submittedName>
</protein>
<dbReference type="EC" id="3.5.1.28" evidence="5"/>
<evidence type="ECO:0000313" key="5">
    <source>
        <dbReference type="EMBL" id="MFC5635492.1"/>
    </source>
</evidence>
<dbReference type="CDD" id="cd06583">
    <property type="entry name" value="PGRP"/>
    <property type="match status" value="1"/>
</dbReference>
<dbReference type="SUPFAM" id="SSF55846">
    <property type="entry name" value="N-acetylmuramoyl-L-alanine amidase-like"/>
    <property type="match status" value="1"/>
</dbReference>
<dbReference type="PANTHER" id="PTHR11022:SF41">
    <property type="entry name" value="PEPTIDOGLYCAN-RECOGNITION PROTEIN LC-RELATED"/>
    <property type="match status" value="1"/>
</dbReference>
<comment type="caution">
    <text evidence="5">The sequence shown here is derived from an EMBL/GenBank/DDBJ whole genome shotgun (WGS) entry which is preliminary data.</text>
</comment>
<dbReference type="InterPro" id="IPR002502">
    <property type="entry name" value="Amidase_domain"/>
</dbReference>
<evidence type="ECO:0000313" key="6">
    <source>
        <dbReference type="Proteomes" id="UP001596154"/>
    </source>
</evidence>
<evidence type="ECO:0000256" key="2">
    <source>
        <dbReference type="SAM" id="MobiDB-lite"/>
    </source>
</evidence>
<dbReference type="InterPro" id="IPR006619">
    <property type="entry name" value="PGRP_domain_met/bac"/>
</dbReference>
<proteinExistence type="inferred from homology"/>
<feature type="signal peptide" evidence="3">
    <location>
        <begin position="1"/>
        <end position="41"/>
    </location>
</feature>
<accession>A0ABW0US69</accession>
<dbReference type="Pfam" id="PF01510">
    <property type="entry name" value="Amidase_2"/>
    <property type="match status" value="1"/>
</dbReference>
<feature type="compositionally biased region" description="Basic and acidic residues" evidence="2">
    <location>
        <begin position="108"/>
        <end position="122"/>
    </location>
</feature>
<evidence type="ECO:0000259" key="4">
    <source>
        <dbReference type="SMART" id="SM00701"/>
    </source>
</evidence>
<keyword evidence="3" id="KW-0732">Signal</keyword>
<dbReference type="InterPro" id="IPR036505">
    <property type="entry name" value="Amidase/PGRP_sf"/>
</dbReference>
<dbReference type="GO" id="GO:0008745">
    <property type="term" value="F:N-acetylmuramoyl-L-alanine amidase activity"/>
    <property type="evidence" value="ECO:0007669"/>
    <property type="project" value="UniProtKB-EC"/>
</dbReference>
<evidence type="ECO:0000256" key="3">
    <source>
        <dbReference type="SAM" id="SignalP"/>
    </source>
</evidence>
<name>A0ABW0US69_9ACTN</name>
<dbReference type="SMART" id="SM00701">
    <property type="entry name" value="PGRP"/>
    <property type="match status" value="1"/>
</dbReference>
<keyword evidence="6" id="KW-1185">Reference proteome</keyword>
<gene>
    <name evidence="5" type="ORF">ACFPZJ_17170</name>
</gene>
<sequence length="422" mass="43356">MSAAEPKEPGRRHRLTRFLLRTAVTTALVLGTTGVAAPAQAGPAGTVHSIPVPGDDPLNRALPPRATESFSMVGVTWDDPHAALTGTAEVRTRSRDTGEWSPWRALDTDVRTPETGPDHDGAGVRGGTQPLWTGPSDGVQVRVTGTRLPTGLRVELVDPDGGTGTATTGTGTGDTTDTPATAAPAMGTPATGPATAPLPAVTPRYGWGADESLVKNPPTYTTDTKAIFVHHTAGTNTYTCAESASIVRGIFLYHVQSNGWNDIGYHFLVDKCGTVFEGRAGGIDRPVLGAHTYGFNTDTSSVSVLGDYTTATTTAAVREAVAHVAAWKLGLYGIGPTGTVLLTAGADNGMFTAGQKVTLNRVSGHRDGYPTMCPGTHLYADLPAIRALAGNAGTAAAAGSDLTGDGRADLGVGPYAGEVPLP</sequence>
<dbReference type="EMBL" id="JBHSNY010000005">
    <property type="protein sequence ID" value="MFC5635492.1"/>
    <property type="molecule type" value="Genomic_DNA"/>
</dbReference>
<feature type="domain" description="Peptidoglycan recognition protein family" evidence="4">
    <location>
        <begin position="199"/>
        <end position="347"/>
    </location>
</feature>
<feature type="region of interest" description="Disordered" evidence="2">
    <location>
        <begin position="153"/>
        <end position="184"/>
    </location>
</feature>
<comment type="similarity">
    <text evidence="1">Belongs to the N-acetylmuramoyl-L-alanine amidase 2 family.</text>
</comment>
<feature type="compositionally biased region" description="Low complexity" evidence="2">
    <location>
        <begin position="165"/>
        <end position="184"/>
    </location>
</feature>